<evidence type="ECO:0000313" key="1">
    <source>
        <dbReference type="EMBL" id="KAH7910854.1"/>
    </source>
</evidence>
<organism evidence="1 2">
    <name type="scientific">Hygrophoropsis aurantiaca</name>
    <dbReference type="NCBI Taxonomy" id="72124"/>
    <lineage>
        <taxon>Eukaryota</taxon>
        <taxon>Fungi</taxon>
        <taxon>Dikarya</taxon>
        <taxon>Basidiomycota</taxon>
        <taxon>Agaricomycotina</taxon>
        <taxon>Agaricomycetes</taxon>
        <taxon>Agaricomycetidae</taxon>
        <taxon>Boletales</taxon>
        <taxon>Coniophorineae</taxon>
        <taxon>Hygrophoropsidaceae</taxon>
        <taxon>Hygrophoropsis</taxon>
    </lineage>
</organism>
<dbReference type="Proteomes" id="UP000790377">
    <property type="component" value="Unassembled WGS sequence"/>
</dbReference>
<proteinExistence type="predicted"/>
<sequence>MPSFSCSSTIRVVSGNHALTLKIKHNYFYREQSQTITKIKGRLPKDLDILLSSDLVLTLSGSLDGTDVANDVIVHSAISEHLRRCIRTNIKELGVNNISDLFIDEADGVTKMTLTSSRSPPRISRPHANLVSIDLAYIWKNTRRNTDQGPERNVNLLSNDDNPFSTQLFLPFESVLNRVTDQFMTYHLVG</sequence>
<accession>A0ACB8ABK9</accession>
<keyword evidence="2" id="KW-1185">Reference proteome</keyword>
<name>A0ACB8ABK9_9AGAM</name>
<gene>
    <name evidence="1" type="ORF">BJ138DRAFT_1152000</name>
</gene>
<evidence type="ECO:0000313" key="2">
    <source>
        <dbReference type="Proteomes" id="UP000790377"/>
    </source>
</evidence>
<reference evidence="1" key="1">
    <citation type="journal article" date="2021" name="New Phytol.">
        <title>Evolutionary innovations through gain and loss of genes in the ectomycorrhizal Boletales.</title>
        <authorList>
            <person name="Wu G."/>
            <person name="Miyauchi S."/>
            <person name="Morin E."/>
            <person name="Kuo A."/>
            <person name="Drula E."/>
            <person name="Varga T."/>
            <person name="Kohler A."/>
            <person name="Feng B."/>
            <person name="Cao Y."/>
            <person name="Lipzen A."/>
            <person name="Daum C."/>
            <person name="Hundley H."/>
            <person name="Pangilinan J."/>
            <person name="Johnson J."/>
            <person name="Barry K."/>
            <person name="LaButti K."/>
            <person name="Ng V."/>
            <person name="Ahrendt S."/>
            <person name="Min B."/>
            <person name="Choi I.G."/>
            <person name="Park H."/>
            <person name="Plett J.M."/>
            <person name="Magnuson J."/>
            <person name="Spatafora J.W."/>
            <person name="Nagy L.G."/>
            <person name="Henrissat B."/>
            <person name="Grigoriev I.V."/>
            <person name="Yang Z.L."/>
            <person name="Xu J."/>
            <person name="Martin F.M."/>
        </authorList>
    </citation>
    <scope>NUCLEOTIDE SEQUENCE</scope>
    <source>
        <strain evidence="1">ATCC 28755</strain>
    </source>
</reference>
<protein>
    <submittedName>
        <fullName evidence="1">Uncharacterized protein</fullName>
    </submittedName>
</protein>
<dbReference type="EMBL" id="MU267698">
    <property type="protein sequence ID" value="KAH7910854.1"/>
    <property type="molecule type" value="Genomic_DNA"/>
</dbReference>
<comment type="caution">
    <text evidence="1">The sequence shown here is derived from an EMBL/GenBank/DDBJ whole genome shotgun (WGS) entry which is preliminary data.</text>
</comment>